<evidence type="ECO:0008006" key="7">
    <source>
        <dbReference type="Google" id="ProtNLM"/>
    </source>
</evidence>
<dbReference type="EMBL" id="BART01030139">
    <property type="protein sequence ID" value="GAH14612.1"/>
    <property type="molecule type" value="Genomic_DNA"/>
</dbReference>
<feature type="non-terminal residue" evidence="6">
    <location>
        <position position="175"/>
    </location>
</feature>
<name>X1D361_9ZZZZ</name>
<sequence>MEAILIVILLVFGVLFGIIGSIAGIGGGALHMSLMVLLFAIPIDEARNTSSFIIVLFSGIAFISYFKQGKVDIKLSLIFAGFALLGSITATVFFIFLPIDNTVLKIIIASVVLVSGLNMIRKAFNSLKRERIKNNDLEIRFSFDSFDYNSNLKKGIPLFYLAGFVAYLSGIGGGM</sequence>
<gene>
    <name evidence="6" type="ORF">S01H4_52700</name>
</gene>
<feature type="transmembrane region" description="Helical" evidence="5">
    <location>
        <begin position="77"/>
        <end position="97"/>
    </location>
</feature>
<comment type="subcellular location">
    <subcellularLocation>
        <location evidence="1">Membrane</location>
        <topology evidence="1">Multi-pass membrane protein</topology>
    </subcellularLocation>
</comment>
<comment type="caution">
    <text evidence="6">The sequence shown here is derived from an EMBL/GenBank/DDBJ whole genome shotgun (WGS) entry which is preliminary data.</text>
</comment>
<keyword evidence="3 5" id="KW-1133">Transmembrane helix</keyword>
<evidence type="ECO:0000256" key="5">
    <source>
        <dbReference type="SAM" id="Phobius"/>
    </source>
</evidence>
<dbReference type="Pfam" id="PF01925">
    <property type="entry name" value="TauE"/>
    <property type="match status" value="1"/>
</dbReference>
<dbReference type="InterPro" id="IPR002781">
    <property type="entry name" value="TM_pro_TauE-like"/>
</dbReference>
<reference evidence="6" key="1">
    <citation type="journal article" date="2014" name="Front. Microbiol.">
        <title>High frequency of phylogenetically diverse reductive dehalogenase-homologous genes in deep subseafloor sedimentary metagenomes.</title>
        <authorList>
            <person name="Kawai M."/>
            <person name="Futagami T."/>
            <person name="Toyoda A."/>
            <person name="Takaki Y."/>
            <person name="Nishi S."/>
            <person name="Hori S."/>
            <person name="Arai W."/>
            <person name="Tsubouchi T."/>
            <person name="Morono Y."/>
            <person name="Uchiyama I."/>
            <person name="Ito T."/>
            <person name="Fujiyama A."/>
            <person name="Inagaki F."/>
            <person name="Takami H."/>
        </authorList>
    </citation>
    <scope>NUCLEOTIDE SEQUENCE</scope>
    <source>
        <strain evidence="6">Expedition CK06-06</strain>
    </source>
</reference>
<organism evidence="6">
    <name type="scientific">marine sediment metagenome</name>
    <dbReference type="NCBI Taxonomy" id="412755"/>
    <lineage>
        <taxon>unclassified sequences</taxon>
        <taxon>metagenomes</taxon>
        <taxon>ecological metagenomes</taxon>
    </lineage>
</organism>
<evidence type="ECO:0000256" key="2">
    <source>
        <dbReference type="ARBA" id="ARBA00022692"/>
    </source>
</evidence>
<evidence type="ECO:0000256" key="1">
    <source>
        <dbReference type="ARBA" id="ARBA00004141"/>
    </source>
</evidence>
<proteinExistence type="predicted"/>
<feature type="transmembrane region" description="Helical" evidence="5">
    <location>
        <begin position="158"/>
        <end position="174"/>
    </location>
</feature>
<evidence type="ECO:0000313" key="6">
    <source>
        <dbReference type="EMBL" id="GAH14612.1"/>
    </source>
</evidence>
<feature type="transmembrane region" description="Helical" evidence="5">
    <location>
        <begin position="7"/>
        <end position="40"/>
    </location>
</feature>
<feature type="transmembrane region" description="Helical" evidence="5">
    <location>
        <begin position="103"/>
        <end position="120"/>
    </location>
</feature>
<keyword evidence="2 5" id="KW-0812">Transmembrane</keyword>
<dbReference type="PANTHER" id="PTHR43701:SF2">
    <property type="entry name" value="MEMBRANE TRANSPORTER PROTEIN YJNA-RELATED"/>
    <property type="match status" value="1"/>
</dbReference>
<feature type="transmembrane region" description="Helical" evidence="5">
    <location>
        <begin position="46"/>
        <end position="65"/>
    </location>
</feature>
<accession>X1D361</accession>
<dbReference type="AlphaFoldDB" id="X1D361"/>
<dbReference type="InterPro" id="IPR051598">
    <property type="entry name" value="TSUP/Inactive_protease-like"/>
</dbReference>
<evidence type="ECO:0000256" key="3">
    <source>
        <dbReference type="ARBA" id="ARBA00022989"/>
    </source>
</evidence>
<dbReference type="PANTHER" id="PTHR43701">
    <property type="entry name" value="MEMBRANE TRANSPORTER PROTEIN MJ0441-RELATED"/>
    <property type="match status" value="1"/>
</dbReference>
<protein>
    <recommendedName>
        <fullName evidence="7">Membrane transporter protein</fullName>
    </recommendedName>
</protein>
<evidence type="ECO:0000256" key="4">
    <source>
        <dbReference type="ARBA" id="ARBA00023136"/>
    </source>
</evidence>
<dbReference type="GO" id="GO:0016020">
    <property type="term" value="C:membrane"/>
    <property type="evidence" value="ECO:0007669"/>
    <property type="project" value="UniProtKB-SubCell"/>
</dbReference>
<keyword evidence="4 5" id="KW-0472">Membrane</keyword>